<feature type="compositionally biased region" description="Acidic residues" evidence="11">
    <location>
        <begin position="47"/>
        <end position="65"/>
    </location>
</feature>
<comment type="similarity">
    <text evidence="3">Belongs to the DRC7 family.</text>
</comment>
<sequence length="890" mass="103805">MDNEALPEVPSEGESNKIVSESVGDDKPSSPVNGLKAEDTFAKDSDANADDDEEKIQGEGEDFTEDAEALKQELETIVVVPPEPEVPQQPAEVFDPAEFPSSYKDNLPKELMVLQYADNFRRQYVHLYRDRKPLLLNPVNECGIEKFVCTTIRPSQLPFKELYNWEGASEFVADYLNFETLEPAFELPTRLLSPATVLKRQKGNCFEYSTLLCSLLIGAGYDAYVVNGYATRETCLADESREICPLLRKKEEQKEEKKQKQTKKYTVKPPKDLQSKFEQKMEARRLAEQKAEEDKRRAEEEQKLAELEKPPPDPLHGLRIHSWVLVLSGKREVPESFFIEPFTGLSHSTGSESYLGIESVWNHSNYWVCMQDCSDGVAKLNYDLGDCTNWEFMFPGVDKPQLLIPEAEDDLDNLDDDEDKEEEEIHLDLPPSWVDPLKLSQKDFEMRCPQGKKTKLYKRAKLEKFAHYLLDDGLISRLSVFDDKELTDLQVVKEYYEHRSDKLSMRVHNHRTGWVTEHFHAGRSKNVKEHCYRASAPGPENDRTMHFYDEARVDGLLKRIETPLSLTEHYKNRDDFLFYKHVDFGKRTKKFGPQDEVVTNNPRPIVKMVQKFERNPDKPANSDISELIFLMNEDKIQLTYHTVSAHIASSTREFIKPQNWDEKGAMLAWSPDMHTTFQVDPNADPSKQVELYENLLVLLKMEESCREGVRESEEEVKEIINDRQKEEQASELDISVYDTERNEKAKKHRRELERQQMEEKMRKQEMEIDYLAPFLAQMKDPEKIGRADACKLKEDCLADLKQRLIDKANLIQFRFEKETQELQKKQAWYQQNQVSMSKDDEEEYLNYCSEAMFRIHILELRLNRHKEMAPHKYMALEQKLRTDPRLAEYL</sequence>
<dbReference type="Pfam" id="PF24671">
    <property type="entry name" value="DRC7_C"/>
    <property type="match status" value="1"/>
</dbReference>
<keyword evidence="6 10" id="KW-0175">Coiled coil</keyword>
<evidence type="ECO:0000259" key="12">
    <source>
        <dbReference type="Pfam" id="PF24667"/>
    </source>
</evidence>
<dbReference type="InterPro" id="IPR056291">
    <property type="entry name" value="MORN_DRC7"/>
</dbReference>
<feature type="compositionally biased region" description="Basic and acidic residues" evidence="11">
    <location>
        <begin position="269"/>
        <end position="311"/>
    </location>
</feature>
<protein>
    <submittedName>
        <fullName evidence="14">Dynein regulatory complex subunit 7-like</fullName>
    </submittedName>
</protein>
<dbReference type="PANTHER" id="PTHR35249:SF2">
    <property type="entry name" value="DYNEIN REGULATORY COMPLEX SUBUNIT 7"/>
    <property type="match status" value="1"/>
</dbReference>
<reference evidence="14 15" key="1">
    <citation type="journal article" date="2021" name="Elife">
        <title>Chloroplast acquisition without the gene transfer in kleptoplastic sea slugs, Plakobranchus ocellatus.</title>
        <authorList>
            <person name="Maeda T."/>
            <person name="Takahashi S."/>
            <person name="Yoshida T."/>
            <person name="Shimamura S."/>
            <person name="Takaki Y."/>
            <person name="Nagai Y."/>
            <person name="Toyoda A."/>
            <person name="Suzuki Y."/>
            <person name="Arimoto A."/>
            <person name="Ishii H."/>
            <person name="Satoh N."/>
            <person name="Nishiyama T."/>
            <person name="Hasebe M."/>
            <person name="Maruyama T."/>
            <person name="Minagawa J."/>
            <person name="Obokata J."/>
            <person name="Shigenobu S."/>
        </authorList>
    </citation>
    <scope>NUCLEOTIDE SEQUENCE [LARGE SCALE GENOMIC DNA]</scope>
</reference>
<feature type="region of interest" description="Disordered" evidence="11">
    <location>
        <begin position="1"/>
        <end position="65"/>
    </location>
</feature>
<evidence type="ECO:0000256" key="1">
    <source>
        <dbReference type="ARBA" id="ARBA00004230"/>
    </source>
</evidence>
<dbReference type="Gene3D" id="3.10.620.30">
    <property type="match status" value="1"/>
</dbReference>
<gene>
    <name evidence="14" type="ORF">PoB_006173400</name>
</gene>
<dbReference type="Proteomes" id="UP000735302">
    <property type="component" value="Unassembled WGS sequence"/>
</dbReference>
<keyword evidence="5" id="KW-0282">Flagellum</keyword>
<name>A0AAV4CTM9_9GAST</name>
<dbReference type="GO" id="GO:0031514">
    <property type="term" value="C:motile cilium"/>
    <property type="evidence" value="ECO:0007669"/>
    <property type="project" value="UniProtKB-SubCell"/>
</dbReference>
<feature type="coiled-coil region" evidence="10">
    <location>
        <begin position="709"/>
        <end position="769"/>
    </location>
</feature>
<dbReference type="SUPFAM" id="SSF54001">
    <property type="entry name" value="Cysteine proteinases"/>
    <property type="match status" value="1"/>
</dbReference>
<evidence type="ECO:0000256" key="9">
    <source>
        <dbReference type="ARBA" id="ARBA00023273"/>
    </source>
</evidence>
<dbReference type="GO" id="GO:0005930">
    <property type="term" value="C:axoneme"/>
    <property type="evidence" value="ECO:0007669"/>
    <property type="project" value="UniProtKB-SubCell"/>
</dbReference>
<evidence type="ECO:0000256" key="2">
    <source>
        <dbReference type="ARBA" id="ARBA00004430"/>
    </source>
</evidence>
<dbReference type="PANTHER" id="PTHR35249">
    <property type="entry name" value="DYNEIN REGULATORY COMPLEX SUBUNIT 7"/>
    <property type="match status" value="1"/>
</dbReference>
<evidence type="ECO:0000256" key="10">
    <source>
        <dbReference type="SAM" id="Coils"/>
    </source>
</evidence>
<evidence type="ECO:0000256" key="11">
    <source>
        <dbReference type="SAM" id="MobiDB-lite"/>
    </source>
</evidence>
<keyword evidence="8" id="KW-0206">Cytoskeleton</keyword>
<keyword evidence="7" id="KW-0969">Cilium</keyword>
<proteinExistence type="inferred from homology"/>
<dbReference type="GO" id="GO:0030317">
    <property type="term" value="P:flagellated sperm motility"/>
    <property type="evidence" value="ECO:0007669"/>
    <property type="project" value="TreeGrafter"/>
</dbReference>
<comment type="caution">
    <text evidence="14">The sequence shown here is derived from an EMBL/GenBank/DDBJ whole genome shotgun (WGS) entry which is preliminary data.</text>
</comment>
<feature type="compositionally biased region" description="Basic and acidic residues" evidence="11">
    <location>
        <begin position="36"/>
        <end position="46"/>
    </location>
</feature>
<evidence type="ECO:0000256" key="5">
    <source>
        <dbReference type="ARBA" id="ARBA00022846"/>
    </source>
</evidence>
<dbReference type="InterPro" id="IPR056292">
    <property type="entry name" value="DRC7_C"/>
</dbReference>
<evidence type="ECO:0000256" key="8">
    <source>
        <dbReference type="ARBA" id="ARBA00023212"/>
    </source>
</evidence>
<feature type="domain" description="Dynein regulatory complex subunit 7 MORN" evidence="12">
    <location>
        <begin position="449"/>
        <end position="735"/>
    </location>
</feature>
<evidence type="ECO:0000256" key="6">
    <source>
        <dbReference type="ARBA" id="ARBA00023054"/>
    </source>
</evidence>
<evidence type="ECO:0000256" key="4">
    <source>
        <dbReference type="ARBA" id="ARBA00022490"/>
    </source>
</evidence>
<accession>A0AAV4CTM9</accession>
<evidence type="ECO:0000256" key="3">
    <source>
        <dbReference type="ARBA" id="ARBA00010738"/>
    </source>
</evidence>
<evidence type="ECO:0000313" key="15">
    <source>
        <dbReference type="Proteomes" id="UP000735302"/>
    </source>
</evidence>
<evidence type="ECO:0000259" key="13">
    <source>
        <dbReference type="Pfam" id="PF24671"/>
    </source>
</evidence>
<keyword evidence="4" id="KW-0963">Cytoplasm</keyword>
<keyword evidence="15" id="KW-1185">Reference proteome</keyword>
<feature type="region of interest" description="Disordered" evidence="11">
    <location>
        <begin position="251"/>
        <end position="311"/>
    </location>
</feature>
<organism evidence="14 15">
    <name type="scientific">Plakobranchus ocellatus</name>
    <dbReference type="NCBI Taxonomy" id="259542"/>
    <lineage>
        <taxon>Eukaryota</taxon>
        <taxon>Metazoa</taxon>
        <taxon>Spiralia</taxon>
        <taxon>Lophotrochozoa</taxon>
        <taxon>Mollusca</taxon>
        <taxon>Gastropoda</taxon>
        <taxon>Heterobranchia</taxon>
        <taxon>Euthyneura</taxon>
        <taxon>Panpulmonata</taxon>
        <taxon>Sacoglossa</taxon>
        <taxon>Placobranchoidea</taxon>
        <taxon>Plakobranchidae</taxon>
        <taxon>Plakobranchus</taxon>
    </lineage>
</organism>
<feature type="domain" description="Dynein regulatory complex subunit 7 C-terminal" evidence="13">
    <location>
        <begin position="783"/>
        <end position="889"/>
    </location>
</feature>
<comment type="subcellular location">
    <subcellularLocation>
        <location evidence="1">Cell projection</location>
        <location evidence="1">Cilium</location>
        <location evidence="1">Flagellum</location>
    </subcellularLocation>
    <subcellularLocation>
        <location evidence="2">Cytoplasm</location>
        <location evidence="2">Cytoskeleton</location>
        <location evidence="2">Cilium axoneme</location>
    </subcellularLocation>
</comment>
<dbReference type="AlphaFoldDB" id="A0AAV4CTM9"/>
<keyword evidence="9" id="KW-0966">Cell projection</keyword>
<dbReference type="EMBL" id="BLXT01006999">
    <property type="protein sequence ID" value="GFO35229.1"/>
    <property type="molecule type" value="Genomic_DNA"/>
</dbReference>
<dbReference type="InterPro" id="IPR033551">
    <property type="entry name" value="DRC7/lobo"/>
</dbReference>
<evidence type="ECO:0000256" key="7">
    <source>
        <dbReference type="ARBA" id="ARBA00023069"/>
    </source>
</evidence>
<evidence type="ECO:0000313" key="14">
    <source>
        <dbReference type="EMBL" id="GFO35229.1"/>
    </source>
</evidence>
<dbReference type="Pfam" id="PF24667">
    <property type="entry name" value="MORN_DRC7"/>
    <property type="match status" value="1"/>
</dbReference>
<dbReference type="InterPro" id="IPR038765">
    <property type="entry name" value="Papain-like_cys_pep_sf"/>
</dbReference>